<name>I0GMV8_SELRL</name>
<dbReference type="AlphaFoldDB" id="I0GMV8"/>
<dbReference type="PATRIC" id="fig|927704.6.peg.398"/>
<organism evidence="1 2">
    <name type="scientific">Selenomonas ruminantium subsp. lactilytica (strain NBRC 103574 / TAM6421)</name>
    <dbReference type="NCBI Taxonomy" id="927704"/>
    <lineage>
        <taxon>Bacteria</taxon>
        <taxon>Bacillati</taxon>
        <taxon>Bacillota</taxon>
        <taxon>Negativicutes</taxon>
        <taxon>Selenomonadales</taxon>
        <taxon>Selenomonadaceae</taxon>
        <taxon>Selenomonas</taxon>
    </lineage>
</organism>
<dbReference type="Proteomes" id="UP000007887">
    <property type="component" value="Chromosome"/>
</dbReference>
<evidence type="ECO:0008006" key="3">
    <source>
        <dbReference type="Google" id="ProtNLM"/>
    </source>
</evidence>
<sequence>MRNETLKLVDHYSDYADSDKSTVASDDRKAIRRLWGTNSPSQASVEEWCQHGQIENGRKVIKNGSANLQRKMTALFNSNLDFYTYKNAKRSFQIIDDAYNAMRAEIGW</sequence>
<accession>I0GMV8</accession>
<dbReference type="EMBL" id="AP012292">
    <property type="protein sequence ID" value="BAL82095.1"/>
    <property type="molecule type" value="Genomic_DNA"/>
</dbReference>
<dbReference type="KEGG" id="sri:SELR_03870"/>
<evidence type="ECO:0000313" key="2">
    <source>
        <dbReference type="Proteomes" id="UP000007887"/>
    </source>
</evidence>
<dbReference type="HOGENOM" id="CLU_2195110_0_0_9"/>
<protein>
    <recommendedName>
        <fullName evidence="3">Transposase</fullName>
    </recommendedName>
</protein>
<reference evidence="1 2" key="1">
    <citation type="submission" date="2011-10" db="EMBL/GenBank/DDBJ databases">
        <title>Whole genome sequence of Selenomonas ruminantium subsp. lactilytica TAM6421.</title>
        <authorList>
            <person name="Oguchi A."/>
            <person name="Ankai A."/>
            <person name="Kaneko J."/>
            <person name="Yamada-Narita S."/>
            <person name="Fukui S."/>
            <person name="Takahashi M."/>
            <person name="Onodera T."/>
            <person name="Kojima S."/>
            <person name="Fushimi T."/>
            <person name="Abe N."/>
            <person name="Kamio Y."/>
            <person name="Yamazaki S."/>
            <person name="Fujita N."/>
        </authorList>
    </citation>
    <scope>NUCLEOTIDE SEQUENCE [LARGE SCALE GENOMIC DNA]</scope>
    <source>
        <strain evidence="2">NBRC 103574 / TAM6421</strain>
    </source>
</reference>
<evidence type="ECO:0000313" key="1">
    <source>
        <dbReference type="EMBL" id="BAL82095.1"/>
    </source>
</evidence>
<gene>
    <name evidence="1" type="ordered locus">SELR_03870</name>
</gene>
<proteinExistence type="predicted"/>